<evidence type="ECO:0000313" key="1">
    <source>
        <dbReference type="EMBL" id="PWB87244.1"/>
    </source>
</evidence>
<dbReference type="RefSeq" id="WP_116668859.1">
    <property type="nucleotide sequence ID" value="NZ_JALEWY010000007.1"/>
</dbReference>
<reference evidence="1 2" key="1">
    <citation type="submission" date="2017-03" db="EMBL/GenBank/DDBJ databases">
        <title>Genome sequence of Methanobrevibacter wosei.</title>
        <authorList>
            <person name="Poehlein A."/>
            <person name="Seedorf H."/>
            <person name="Daniel R."/>
        </authorList>
    </citation>
    <scope>NUCLEOTIDE SEQUENCE [LARGE SCALE GENOMIC DNA]</scope>
    <source>
        <strain evidence="1 2">DSM 11979</strain>
    </source>
</reference>
<comment type="caution">
    <text evidence="1">The sequence shown here is derived from an EMBL/GenBank/DDBJ whole genome shotgun (WGS) entry which is preliminary data.</text>
</comment>
<name>A0A2U1S9M1_9EURY</name>
<sequence length="89" mass="10417">MVVVKPLGDHEKIEIDFPNGMHLSISYGTIIDKEYYKESRFRGNIRKIILLDSKGEIIDQLVENNPDKPSTEELKEIYDKLFPIYAEFQ</sequence>
<protein>
    <submittedName>
        <fullName evidence="1">Uncharacterized protein</fullName>
    </submittedName>
</protein>
<dbReference type="AlphaFoldDB" id="A0A2U1S9M1"/>
<dbReference type="Proteomes" id="UP000245577">
    <property type="component" value="Unassembled WGS sequence"/>
</dbReference>
<accession>A0A2U1S9M1</accession>
<dbReference type="EMBL" id="MZGU01000001">
    <property type="protein sequence ID" value="PWB87244.1"/>
    <property type="molecule type" value="Genomic_DNA"/>
</dbReference>
<keyword evidence="2" id="KW-1185">Reference proteome</keyword>
<gene>
    <name evidence="1" type="ORF">MBBWO_00220</name>
</gene>
<proteinExistence type="predicted"/>
<organism evidence="1 2">
    <name type="scientific">Methanobrevibacter woesei</name>
    <dbReference type="NCBI Taxonomy" id="190976"/>
    <lineage>
        <taxon>Archaea</taxon>
        <taxon>Methanobacteriati</taxon>
        <taxon>Methanobacteriota</taxon>
        <taxon>Methanomada group</taxon>
        <taxon>Methanobacteria</taxon>
        <taxon>Methanobacteriales</taxon>
        <taxon>Methanobacteriaceae</taxon>
        <taxon>Methanobrevibacter</taxon>
    </lineage>
</organism>
<evidence type="ECO:0000313" key="2">
    <source>
        <dbReference type="Proteomes" id="UP000245577"/>
    </source>
</evidence>